<reference evidence="14" key="1">
    <citation type="journal article" date="2020" name="Nat. Commun.">
        <title>Large-scale genome sequencing of mycorrhizal fungi provides insights into the early evolution of symbiotic traits.</title>
        <authorList>
            <person name="Miyauchi S."/>
            <person name="Kiss E."/>
            <person name="Kuo A."/>
            <person name="Drula E."/>
            <person name="Kohler A."/>
            <person name="Sanchez-Garcia M."/>
            <person name="Morin E."/>
            <person name="Andreopoulos B."/>
            <person name="Barry K.W."/>
            <person name="Bonito G."/>
            <person name="Buee M."/>
            <person name="Carver A."/>
            <person name="Chen C."/>
            <person name="Cichocki N."/>
            <person name="Clum A."/>
            <person name="Culley D."/>
            <person name="Crous P.W."/>
            <person name="Fauchery L."/>
            <person name="Girlanda M."/>
            <person name="Hayes R.D."/>
            <person name="Keri Z."/>
            <person name="LaButti K."/>
            <person name="Lipzen A."/>
            <person name="Lombard V."/>
            <person name="Magnuson J."/>
            <person name="Maillard F."/>
            <person name="Murat C."/>
            <person name="Nolan M."/>
            <person name="Ohm R.A."/>
            <person name="Pangilinan J."/>
            <person name="Pereira M.F."/>
            <person name="Perotto S."/>
            <person name="Peter M."/>
            <person name="Pfister S."/>
            <person name="Riley R."/>
            <person name="Sitrit Y."/>
            <person name="Stielow J.B."/>
            <person name="Szollosi G."/>
            <person name="Zifcakova L."/>
            <person name="Stursova M."/>
            <person name="Spatafora J.W."/>
            <person name="Tedersoo L."/>
            <person name="Vaario L.M."/>
            <person name="Yamada A."/>
            <person name="Yan M."/>
            <person name="Wang P."/>
            <person name="Xu J."/>
            <person name="Bruns T."/>
            <person name="Baldrian P."/>
            <person name="Vilgalys R."/>
            <person name="Dunand C."/>
            <person name="Henrissat B."/>
            <person name="Grigoriev I.V."/>
            <person name="Hibbett D."/>
            <person name="Nagy L.G."/>
            <person name="Martin F.M."/>
        </authorList>
    </citation>
    <scope>NUCLEOTIDE SEQUENCE</scope>
    <source>
        <strain evidence="14">UH-Tt-Lm1</strain>
    </source>
</reference>
<feature type="transmembrane region" description="Helical" evidence="11">
    <location>
        <begin position="38"/>
        <end position="59"/>
    </location>
</feature>
<keyword evidence="8 11" id="KW-0012">Acyltransferase</keyword>
<feature type="compositionally biased region" description="Pro residues" evidence="12">
    <location>
        <begin position="147"/>
        <end position="156"/>
    </location>
</feature>
<feature type="transmembrane region" description="Helical" evidence="11">
    <location>
        <begin position="255"/>
        <end position="276"/>
    </location>
</feature>
<name>A0A9P6HFV1_9AGAM</name>
<evidence type="ECO:0000256" key="7">
    <source>
        <dbReference type="ARBA" id="ARBA00023288"/>
    </source>
</evidence>
<dbReference type="GO" id="GO:0005783">
    <property type="term" value="C:endoplasmic reticulum"/>
    <property type="evidence" value="ECO:0007669"/>
    <property type="project" value="TreeGrafter"/>
</dbReference>
<dbReference type="InterPro" id="IPR001594">
    <property type="entry name" value="Palmitoyltrfase_DHHC"/>
</dbReference>
<dbReference type="GO" id="GO:0006612">
    <property type="term" value="P:protein targeting to membrane"/>
    <property type="evidence" value="ECO:0007669"/>
    <property type="project" value="TreeGrafter"/>
</dbReference>
<reference evidence="14" key="2">
    <citation type="submission" date="2020-11" db="EMBL/GenBank/DDBJ databases">
        <authorList>
            <consortium name="DOE Joint Genome Institute"/>
            <person name="Kuo A."/>
            <person name="Miyauchi S."/>
            <person name="Kiss E."/>
            <person name="Drula E."/>
            <person name="Kohler A."/>
            <person name="Sanchez-Garcia M."/>
            <person name="Andreopoulos B."/>
            <person name="Barry K.W."/>
            <person name="Bonito G."/>
            <person name="Buee M."/>
            <person name="Carver A."/>
            <person name="Chen C."/>
            <person name="Cichocki N."/>
            <person name="Clum A."/>
            <person name="Culley D."/>
            <person name="Crous P.W."/>
            <person name="Fauchery L."/>
            <person name="Girlanda M."/>
            <person name="Hayes R."/>
            <person name="Keri Z."/>
            <person name="Labutti K."/>
            <person name="Lipzen A."/>
            <person name="Lombard V."/>
            <person name="Magnuson J."/>
            <person name="Maillard F."/>
            <person name="Morin E."/>
            <person name="Murat C."/>
            <person name="Nolan M."/>
            <person name="Ohm R."/>
            <person name="Pangilinan J."/>
            <person name="Pereira M."/>
            <person name="Perotto S."/>
            <person name="Peter M."/>
            <person name="Riley R."/>
            <person name="Sitrit Y."/>
            <person name="Stielow B."/>
            <person name="Szollosi G."/>
            <person name="Zifcakova L."/>
            <person name="Stursova M."/>
            <person name="Spatafora J.W."/>
            <person name="Tedersoo L."/>
            <person name="Vaario L.-M."/>
            <person name="Yamada A."/>
            <person name="Yan M."/>
            <person name="Wang P."/>
            <person name="Xu J."/>
            <person name="Bruns T."/>
            <person name="Baldrian P."/>
            <person name="Vilgalys R."/>
            <person name="Henrissat B."/>
            <person name="Grigoriev I.V."/>
            <person name="Hibbett D."/>
            <person name="Nagy L.G."/>
            <person name="Martin F.M."/>
        </authorList>
    </citation>
    <scope>NUCLEOTIDE SEQUENCE</scope>
    <source>
        <strain evidence="14">UH-Tt-Lm1</strain>
    </source>
</reference>
<dbReference type="EMBL" id="WIUZ02000008">
    <property type="protein sequence ID" value="KAF9784504.1"/>
    <property type="molecule type" value="Genomic_DNA"/>
</dbReference>
<evidence type="ECO:0000256" key="6">
    <source>
        <dbReference type="ARBA" id="ARBA00023139"/>
    </source>
</evidence>
<comment type="subcellular location">
    <subcellularLocation>
        <location evidence="1">Membrane</location>
        <topology evidence="1">Multi-pass membrane protein</topology>
    </subcellularLocation>
</comment>
<dbReference type="OrthoDB" id="1436450at2759"/>
<keyword evidence="2 11" id="KW-0808">Transferase</keyword>
<dbReference type="EC" id="2.3.1.225" evidence="11"/>
<dbReference type="Pfam" id="PF01529">
    <property type="entry name" value="DHHC"/>
    <property type="match status" value="1"/>
</dbReference>
<keyword evidence="6" id="KW-0564">Palmitate</keyword>
<comment type="catalytic activity">
    <reaction evidence="10 11">
        <text>L-cysteinyl-[protein] + hexadecanoyl-CoA = S-hexadecanoyl-L-cysteinyl-[protein] + CoA</text>
        <dbReference type="Rhea" id="RHEA:36683"/>
        <dbReference type="Rhea" id="RHEA-COMP:10131"/>
        <dbReference type="Rhea" id="RHEA-COMP:11032"/>
        <dbReference type="ChEBI" id="CHEBI:29950"/>
        <dbReference type="ChEBI" id="CHEBI:57287"/>
        <dbReference type="ChEBI" id="CHEBI:57379"/>
        <dbReference type="ChEBI" id="CHEBI:74151"/>
        <dbReference type="EC" id="2.3.1.225"/>
    </reaction>
</comment>
<feature type="transmembrane region" description="Helical" evidence="11">
    <location>
        <begin position="282"/>
        <end position="303"/>
    </location>
</feature>
<comment type="domain">
    <text evidence="11">The DHHC domain is required for palmitoyltransferase activity.</text>
</comment>
<feature type="transmembrane region" description="Helical" evidence="11">
    <location>
        <begin position="79"/>
        <end position="100"/>
    </location>
</feature>
<evidence type="ECO:0000256" key="9">
    <source>
        <dbReference type="ARBA" id="ARBA00038298"/>
    </source>
</evidence>
<feature type="compositionally biased region" description="Polar residues" evidence="12">
    <location>
        <begin position="173"/>
        <end position="182"/>
    </location>
</feature>
<proteinExistence type="inferred from homology"/>
<evidence type="ECO:0000256" key="10">
    <source>
        <dbReference type="ARBA" id="ARBA00048048"/>
    </source>
</evidence>
<dbReference type="GO" id="GO:0005794">
    <property type="term" value="C:Golgi apparatus"/>
    <property type="evidence" value="ECO:0007669"/>
    <property type="project" value="TreeGrafter"/>
</dbReference>
<keyword evidence="15" id="KW-1185">Reference proteome</keyword>
<feature type="compositionally biased region" description="Low complexity" evidence="12">
    <location>
        <begin position="134"/>
        <end position="146"/>
    </location>
</feature>
<evidence type="ECO:0000256" key="12">
    <source>
        <dbReference type="SAM" id="MobiDB-lite"/>
    </source>
</evidence>
<evidence type="ECO:0000256" key="3">
    <source>
        <dbReference type="ARBA" id="ARBA00022692"/>
    </source>
</evidence>
<keyword evidence="3 11" id="KW-0812">Transmembrane</keyword>
<dbReference type="PROSITE" id="PS50216">
    <property type="entry name" value="DHHC"/>
    <property type="match status" value="1"/>
</dbReference>
<evidence type="ECO:0000259" key="13">
    <source>
        <dbReference type="Pfam" id="PF01529"/>
    </source>
</evidence>
<dbReference type="GO" id="GO:0016020">
    <property type="term" value="C:membrane"/>
    <property type="evidence" value="ECO:0007669"/>
    <property type="project" value="UniProtKB-SubCell"/>
</dbReference>
<dbReference type="InterPro" id="IPR039859">
    <property type="entry name" value="PFA4/ZDH16/20/ERF2-like"/>
</dbReference>
<dbReference type="AlphaFoldDB" id="A0A9P6HFV1"/>
<gene>
    <name evidence="14" type="ORF">BJ322DRAFT_1006711</name>
</gene>
<evidence type="ECO:0000256" key="5">
    <source>
        <dbReference type="ARBA" id="ARBA00023136"/>
    </source>
</evidence>
<comment type="similarity">
    <text evidence="9">Belongs to the DHHC palmitoyltransferase family. PFA5 subfamily.</text>
</comment>
<evidence type="ECO:0000256" key="11">
    <source>
        <dbReference type="RuleBase" id="RU079119"/>
    </source>
</evidence>
<feature type="domain" description="Palmitoyltransferase DHHC" evidence="13">
    <location>
        <begin position="206"/>
        <end position="323"/>
    </location>
</feature>
<dbReference type="Proteomes" id="UP000736335">
    <property type="component" value="Unassembled WGS sequence"/>
</dbReference>
<evidence type="ECO:0000313" key="15">
    <source>
        <dbReference type="Proteomes" id="UP000736335"/>
    </source>
</evidence>
<protein>
    <recommendedName>
        <fullName evidence="11">Palmitoyltransferase</fullName>
        <ecNumber evidence="11">2.3.1.225</ecNumber>
    </recommendedName>
</protein>
<feature type="compositionally biased region" description="Low complexity" evidence="12">
    <location>
        <begin position="157"/>
        <end position="172"/>
    </location>
</feature>
<evidence type="ECO:0000256" key="8">
    <source>
        <dbReference type="ARBA" id="ARBA00023315"/>
    </source>
</evidence>
<evidence type="ECO:0000313" key="14">
    <source>
        <dbReference type="EMBL" id="KAF9784504.1"/>
    </source>
</evidence>
<keyword evidence="5 11" id="KW-0472">Membrane</keyword>
<evidence type="ECO:0000256" key="1">
    <source>
        <dbReference type="ARBA" id="ARBA00004141"/>
    </source>
</evidence>
<keyword evidence="7" id="KW-0449">Lipoprotein</keyword>
<dbReference type="GO" id="GO:0019706">
    <property type="term" value="F:protein-cysteine S-palmitoyltransferase activity"/>
    <property type="evidence" value="ECO:0007669"/>
    <property type="project" value="UniProtKB-EC"/>
</dbReference>
<feature type="compositionally biased region" description="Basic and acidic residues" evidence="12">
    <location>
        <begin position="119"/>
        <end position="129"/>
    </location>
</feature>
<comment type="caution">
    <text evidence="14">The sequence shown here is derived from an EMBL/GenBank/DDBJ whole genome shotgun (WGS) entry which is preliminary data.</text>
</comment>
<keyword evidence="4 11" id="KW-1133">Transmembrane helix</keyword>
<dbReference type="PANTHER" id="PTHR22883:SF23">
    <property type="entry name" value="PALMITOYLTRANSFERASE ZDHHC6"/>
    <property type="match status" value="1"/>
</dbReference>
<feature type="region of interest" description="Disordered" evidence="12">
    <location>
        <begin position="115"/>
        <end position="199"/>
    </location>
</feature>
<evidence type="ECO:0000256" key="2">
    <source>
        <dbReference type="ARBA" id="ARBA00022679"/>
    </source>
</evidence>
<organism evidence="14 15">
    <name type="scientific">Thelephora terrestris</name>
    <dbReference type="NCBI Taxonomy" id="56493"/>
    <lineage>
        <taxon>Eukaryota</taxon>
        <taxon>Fungi</taxon>
        <taxon>Dikarya</taxon>
        <taxon>Basidiomycota</taxon>
        <taxon>Agaricomycotina</taxon>
        <taxon>Agaricomycetes</taxon>
        <taxon>Thelephorales</taxon>
        <taxon>Thelephoraceae</taxon>
        <taxon>Thelephora</taxon>
    </lineage>
</organism>
<sequence>MAQGVPNREPDGGEVCCADFTKEIEEKRHERRSKPQPWILLKFAILLTLGIIGFATYVYVGRFCVPMLARKPGAMGDRVFGIVFLAVFGIFLLMMLWAYAKVCLTSPGFAKDYVQPTPRPEDPSRDDAHNIGGSPYHNHSSSSSPTQPTPARPPPVHHITSLSSSDHSPPQSEDTTSPSRTKATGERHLSGPGRRPPSTPVLAPAYRYCGKEGFVKPLRAHHCRACGKCVLKYDHHCPWIGQCVGARNHRFFLQFAFWTFMFCVWTFSSLLGFVVLPRNRDNLDILMAVIIALSGLFGVFGFIMSGTHIRLILLNLTTVEQMKIRDMKDRESDTLADMYSMCAFTKKRKMRARWDEEWGRLALEGNIWWLGSGRKNWESVMGKSIWTWLLPVGKAENDGLDYPINPRFDNKGRWRRRAEWPAHLR</sequence>
<dbReference type="PANTHER" id="PTHR22883">
    <property type="entry name" value="ZINC FINGER DHHC DOMAIN CONTAINING PROTEIN"/>
    <property type="match status" value="1"/>
</dbReference>
<accession>A0A9P6HFV1</accession>
<evidence type="ECO:0000256" key="4">
    <source>
        <dbReference type="ARBA" id="ARBA00022989"/>
    </source>
</evidence>